<protein>
    <submittedName>
        <fullName evidence="1">Uncharacterized protein</fullName>
    </submittedName>
</protein>
<name>A0AAN6RN21_9PEZI</name>
<proteinExistence type="predicted"/>
<evidence type="ECO:0000313" key="2">
    <source>
        <dbReference type="Proteomes" id="UP001303889"/>
    </source>
</evidence>
<dbReference type="Proteomes" id="UP001303889">
    <property type="component" value="Unassembled WGS sequence"/>
</dbReference>
<keyword evidence="2" id="KW-1185">Reference proteome</keyword>
<comment type="caution">
    <text evidence="1">The sequence shown here is derived from an EMBL/GenBank/DDBJ whole genome shotgun (WGS) entry which is preliminary data.</text>
</comment>
<dbReference type="EMBL" id="MU856508">
    <property type="protein sequence ID" value="KAK3896599.1"/>
    <property type="molecule type" value="Genomic_DNA"/>
</dbReference>
<sequence length="329" mass="37627">METPGTEFDRLSIEAMKTPHREVLIRAVANVLSTSIATETHTQIVDGLPLASVARDRFHSGSICSGHPLLQQHQELCPGVAEEAQRLCSGFDIGINRLNDGLAFFSSVHQIAVWLYTRDLSRHKDDALGTWRPSEDAGRFYPATYPTTLFYHPWYHDYAHYPGGVADSVGYWAEARILGGVILFDRRDQEVVSDAEPNAIYTHPDRSKVIYRICRLLDSQKDELAAFLLSDATLPDQPCTLPILPAEANRQRVDPEQAIETTGIYRDPWERRLRPLGATDLRLRDVVDTFNYLSIQDYREARRRAERERTQREYTEIYLPSLRNEQQDV</sequence>
<evidence type="ECO:0000313" key="1">
    <source>
        <dbReference type="EMBL" id="KAK3896599.1"/>
    </source>
</evidence>
<reference evidence="1" key="1">
    <citation type="journal article" date="2023" name="Mol. Phylogenet. Evol.">
        <title>Genome-scale phylogeny and comparative genomics of the fungal order Sordariales.</title>
        <authorList>
            <person name="Hensen N."/>
            <person name="Bonometti L."/>
            <person name="Westerberg I."/>
            <person name="Brannstrom I.O."/>
            <person name="Guillou S."/>
            <person name="Cros-Aarteil S."/>
            <person name="Calhoun S."/>
            <person name="Haridas S."/>
            <person name="Kuo A."/>
            <person name="Mondo S."/>
            <person name="Pangilinan J."/>
            <person name="Riley R."/>
            <person name="LaButti K."/>
            <person name="Andreopoulos B."/>
            <person name="Lipzen A."/>
            <person name="Chen C."/>
            <person name="Yan M."/>
            <person name="Daum C."/>
            <person name="Ng V."/>
            <person name="Clum A."/>
            <person name="Steindorff A."/>
            <person name="Ohm R.A."/>
            <person name="Martin F."/>
            <person name="Silar P."/>
            <person name="Natvig D.O."/>
            <person name="Lalanne C."/>
            <person name="Gautier V."/>
            <person name="Ament-Velasquez S.L."/>
            <person name="Kruys A."/>
            <person name="Hutchinson M.I."/>
            <person name="Powell A.J."/>
            <person name="Barry K."/>
            <person name="Miller A.N."/>
            <person name="Grigoriev I.V."/>
            <person name="Debuchy R."/>
            <person name="Gladieux P."/>
            <person name="Hiltunen Thoren M."/>
            <person name="Johannesson H."/>
        </authorList>
    </citation>
    <scope>NUCLEOTIDE SEQUENCE</scope>
    <source>
        <strain evidence="1">CBS 103.79</strain>
    </source>
</reference>
<dbReference type="AlphaFoldDB" id="A0AAN6RN21"/>
<organism evidence="1 2">
    <name type="scientific">Staphylotrichum tortipilum</name>
    <dbReference type="NCBI Taxonomy" id="2831512"/>
    <lineage>
        <taxon>Eukaryota</taxon>
        <taxon>Fungi</taxon>
        <taxon>Dikarya</taxon>
        <taxon>Ascomycota</taxon>
        <taxon>Pezizomycotina</taxon>
        <taxon>Sordariomycetes</taxon>
        <taxon>Sordariomycetidae</taxon>
        <taxon>Sordariales</taxon>
        <taxon>Chaetomiaceae</taxon>
        <taxon>Staphylotrichum</taxon>
    </lineage>
</organism>
<accession>A0AAN6RN21</accession>
<reference evidence="1" key="2">
    <citation type="submission" date="2023-05" db="EMBL/GenBank/DDBJ databases">
        <authorList>
            <consortium name="Lawrence Berkeley National Laboratory"/>
            <person name="Steindorff A."/>
            <person name="Hensen N."/>
            <person name="Bonometti L."/>
            <person name="Westerberg I."/>
            <person name="Brannstrom I.O."/>
            <person name="Guillou S."/>
            <person name="Cros-Aarteil S."/>
            <person name="Calhoun S."/>
            <person name="Haridas S."/>
            <person name="Kuo A."/>
            <person name="Mondo S."/>
            <person name="Pangilinan J."/>
            <person name="Riley R."/>
            <person name="Labutti K."/>
            <person name="Andreopoulos B."/>
            <person name="Lipzen A."/>
            <person name="Chen C."/>
            <person name="Yanf M."/>
            <person name="Daum C."/>
            <person name="Ng V."/>
            <person name="Clum A."/>
            <person name="Ohm R."/>
            <person name="Martin F."/>
            <person name="Silar P."/>
            <person name="Natvig D."/>
            <person name="Lalanne C."/>
            <person name="Gautier V."/>
            <person name="Ament-Velasquez S.L."/>
            <person name="Kruys A."/>
            <person name="Hutchinson M.I."/>
            <person name="Powell A.J."/>
            <person name="Barry K."/>
            <person name="Miller A.N."/>
            <person name="Grigoriev I.V."/>
            <person name="Debuchy R."/>
            <person name="Gladieux P."/>
            <person name="Thoren M.H."/>
            <person name="Johannesson H."/>
        </authorList>
    </citation>
    <scope>NUCLEOTIDE SEQUENCE</scope>
    <source>
        <strain evidence="1">CBS 103.79</strain>
    </source>
</reference>
<gene>
    <name evidence="1" type="ORF">C8A05DRAFT_48409</name>
</gene>